<gene>
    <name evidence="1" type="ORF">K788_0004455</name>
</gene>
<dbReference type="Pfam" id="PF08734">
    <property type="entry name" value="GYD"/>
    <property type="match status" value="1"/>
</dbReference>
<evidence type="ECO:0000313" key="2">
    <source>
        <dbReference type="Proteomes" id="UP000019146"/>
    </source>
</evidence>
<organism evidence="1 2">
    <name type="scientific">Paraburkholderia caribensis MBA4</name>
    <dbReference type="NCBI Taxonomy" id="1323664"/>
    <lineage>
        <taxon>Bacteria</taxon>
        <taxon>Pseudomonadati</taxon>
        <taxon>Pseudomonadota</taxon>
        <taxon>Betaproteobacteria</taxon>
        <taxon>Burkholderiales</taxon>
        <taxon>Burkholderiaceae</taxon>
        <taxon>Paraburkholderia</taxon>
    </lineage>
</organism>
<dbReference type="InterPro" id="IPR014845">
    <property type="entry name" value="GYD/TTHA1554"/>
</dbReference>
<protein>
    <submittedName>
        <fullName evidence="1">GYD family protein</fullName>
    </submittedName>
</protein>
<reference evidence="1 2" key="1">
    <citation type="journal article" date="2014" name="Genome Announc.">
        <title>Draft Genome Sequence of the Haloacid-Degrading Burkholderia caribensis Strain MBA4.</title>
        <authorList>
            <person name="Pan Y."/>
            <person name="Kong K.F."/>
            <person name="Tsang J.S."/>
        </authorList>
    </citation>
    <scope>NUCLEOTIDE SEQUENCE [LARGE SCALE GENOMIC DNA]</scope>
    <source>
        <strain evidence="1 2">MBA4</strain>
    </source>
</reference>
<dbReference type="GeneID" id="69969284"/>
<dbReference type="KEGG" id="bcai:K788_0004455"/>
<evidence type="ECO:0000313" key="1">
    <source>
        <dbReference type="EMBL" id="ALL65201.1"/>
    </source>
</evidence>
<sequence>MATYLMLVNWTDQGVRTAKDTVNRARAFREASKAMGVTVGTVNWTLGAYDLVISFESPDDETTTRLGLALAAQGNVRTATMRAFSETEMEKIVGGLK</sequence>
<dbReference type="Proteomes" id="UP000019146">
    <property type="component" value="Chromosome 1"/>
</dbReference>
<dbReference type="AlphaFoldDB" id="A0A0P0RAI3"/>
<dbReference type="RefSeq" id="WP_036005252.1">
    <property type="nucleotide sequence ID" value="NZ_CP012746.1"/>
</dbReference>
<dbReference type="EMBL" id="CP012746">
    <property type="protein sequence ID" value="ALL65201.1"/>
    <property type="molecule type" value="Genomic_DNA"/>
</dbReference>
<accession>A0A0P0RAI3</accession>
<proteinExistence type="predicted"/>
<name>A0A0P0RAI3_9BURK</name>